<comment type="caution">
    <text evidence="4">The sequence shown here is derived from an EMBL/GenBank/DDBJ whole genome shotgun (WGS) entry which is preliminary data.</text>
</comment>
<dbReference type="PANTHER" id="PTHR12815:SF47">
    <property type="entry name" value="TRANSLOCATION AND ASSEMBLY MODULE SUBUNIT TAMA"/>
    <property type="match status" value="1"/>
</dbReference>
<keyword evidence="2" id="KW-0732">Signal</keyword>
<dbReference type="Gene3D" id="2.40.160.50">
    <property type="entry name" value="membrane protein fhac: a member of the omp85/tpsb transporter family"/>
    <property type="match status" value="1"/>
</dbReference>
<reference evidence="4 5" key="1">
    <citation type="submission" date="2024-06" db="EMBL/GenBank/DDBJ databases">
        <title>Genomic Encyclopedia of Type Strains, Phase IV (KMG-IV): sequencing the most valuable type-strain genomes for metagenomic binning, comparative biology and taxonomic classification.</title>
        <authorList>
            <person name="Goeker M."/>
        </authorList>
    </citation>
    <scope>NUCLEOTIDE SEQUENCE [LARGE SCALE GENOMIC DNA]</scope>
    <source>
        <strain evidence="4 5">DSM 29388</strain>
    </source>
</reference>
<evidence type="ECO:0000313" key="5">
    <source>
        <dbReference type="Proteomes" id="UP001549146"/>
    </source>
</evidence>
<gene>
    <name evidence="4" type="ORF">ABID46_002194</name>
</gene>
<evidence type="ECO:0000256" key="1">
    <source>
        <dbReference type="ARBA" id="ARBA00022692"/>
    </source>
</evidence>
<sequence length="550" mass="63379">MKFQIVIFFFLFTFVAKGQEKKDSIFQFFNYQVNEKTYKLDFEKKIATDSSFLNVLDSLKNIGYYTLTLDSIQNQSVYLNKGKMYKQIWVKNDSIFQKKEDWFAVKNLDSLIQSVNKNYAAKGYPFTEVKIQPLGYQNGEAQIALQLNLFSSRSIDGVKVEGYEKLSKGYIKHHLGLKKGKIYNEEELKSISEKMSYTSFIEEIRSPQTLFNTDSTTVYLYVKKVKSNVFDGVLGFGNDKEGKFQLNGNVKVELNNNFNGMEKIRLNWIATADKSSTLDVEVRIPYLFQSSIGTQTNFSMYRRDSVFVNTKIEERLFYQITTNSNIGFNLSYENSNFVLDDHPELSMLYDDYNKTGYGISYELLQPSNNSLFEGKSRIYFIGKTLSKKNQDFDEITQTYTETKQDQYELGFYGFHLFRLHPQHYIKTQIEGFGLFGSNNEYSQNELYRIGGFGSIRGFNEESILASSYGIGSLEYRFVPNDGFYIAAFGDYGIMENKPAMLKQNLLGVGMGISFLTQLGIFNLSYAVGKQSDTGFDFKNSKIHFGILTRF</sequence>
<name>A0ABV2LVP3_9FLAO</name>
<keyword evidence="3" id="KW-0472">Membrane</keyword>
<proteinExistence type="predicted"/>
<organism evidence="4 5">
    <name type="scientific">Moheibacter stercoris</name>
    <dbReference type="NCBI Taxonomy" id="1628251"/>
    <lineage>
        <taxon>Bacteria</taxon>
        <taxon>Pseudomonadati</taxon>
        <taxon>Bacteroidota</taxon>
        <taxon>Flavobacteriia</taxon>
        <taxon>Flavobacteriales</taxon>
        <taxon>Weeksellaceae</taxon>
        <taxon>Moheibacter</taxon>
    </lineage>
</organism>
<evidence type="ECO:0000256" key="3">
    <source>
        <dbReference type="ARBA" id="ARBA00023237"/>
    </source>
</evidence>
<accession>A0ABV2LVP3</accession>
<keyword evidence="3" id="KW-0998">Cell outer membrane</keyword>
<dbReference type="RefSeq" id="WP_354509985.1">
    <property type="nucleotide sequence ID" value="NZ_JBEPMO010000015.1"/>
</dbReference>
<dbReference type="EMBL" id="JBEPMO010000015">
    <property type="protein sequence ID" value="MET3732604.1"/>
    <property type="molecule type" value="Genomic_DNA"/>
</dbReference>
<keyword evidence="5" id="KW-1185">Reference proteome</keyword>
<evidence type="ECO:0000313" key="4">
    <source>
        <dbReference type="EMBL" id="MET3732604.1"/>
    </source>
</evidence>
<protein>
    <submittedName>
        <fullName evidence="4">Outer membrane protein assembly factor BamA</fullName>
    </submittedName>
</protein>
<dbReference type="Proteomes" id="UP001549146">
    <property type="component" value="Unassembled WGS sequence"/>
</dbReference>
<keyword evidence="1" id="KW-0812">Transmembrane</keyword>
<dbReference type="PANTHER" id="PTHR12815">
    <property type="entry name" value="SORTING AND ASSEMBLY MACHINERY SAMM50 PROTEIN FAMILY MEMBER"/>
    <property type="match status" value="1"/>
</dbReference>
<evidence type="ECO:0000256" key="2">
    <source>
        <dbReference type="ARBA" id="ARBA00022729"/>
    </source>
</evidence>
<dbReference type="InterPro" id="IPR039910">
    <property type="entry name" value="D15-like"/>
</dbReference>